<evidence type="ECO:0000256" key="16">
    <source>
        <dbReference type="RuleBase" id="RU003692"/>
    </source>
</evidence>
<comment type="cofactor">
    <cofactor evidence="14 16">
        <name>FAD</name>
        <dbReference type="ChEBI" id="CHEBI:57692"/>
    </cofactor>
    <text evidence="14 16">Binds 1 FAD per subunit.</text>
</comment>
<evidence type="ECO:0000256" key="2">
    <source>
        <dbReference type="ARBA" id="ARBA00007532"/>
    </source>
</evidence>
<evidence type="ECO:0000256" key="9">
    <source>
        <dbReference type="ARBA" id="ARBA00023027"/>
    </source>
</evidence>
<dbReference type="InterPro" id="IPR016156">
    <property type="entry name" value="FAD/NAD-linked_Rdtase_dimer_sf"/>
</dbReference>
<evidence type="ECO:0000256" key="4">
    <source>
        <dbReference type="ARBA" id="ARBA00016961"/>
    </source>
</evidence>
<sequence length="474" mass="49825">MPSITIIGSGPGGHIAAFEAARRGAEVTLVEKADIGGTCLNTGCIPTKTIKSSAEALETAGNLSAFGISAESGAEGVNFKADMEAVVARKERVRKVLCGGLEKTCSSLNIRVVRGSAELSADRTVLVHTEEGSEEIKSDKVIIATGSSILDLPSLPVDHKHIINSDDALNLDHVPAKMVIVGGGVIGCELAFIYRAFGSEVTIVEGMDRLLPVPSVDKDMSKLIQREAKKHRIKVQLAKTVKSAEVVDGKVQCVLGPSPFVEGAKGDDTTIEADVVLVAVGRTPNTEGLKLADAGVETDQRGWIKADHNMRTSVEGIYAIGDILGPSRIMLAHVASHEGLCAVDNCLGKERALDYSVIPSGIFTSPEIGTVGLSEEEAIAKGIDVRSQVFQFRELGKAQAMGELAGMFKIICEKESGKILGAHIAGAHATDLIAEAALAIKKGLTAADVAHTIHAHPTLAEGLYECCEAWLRGC</sequence>
<dbReference type="FunFam" id="3.30.390.30:FF:000001">
    <property type="entry name" value="Dihydrolipoyl dehydrogenase"/>
    <property type="match status" value="1"/>
</dbReference>
<dbReference type="NCBIfam" id="TIGR01350">
    <property type="entry name" value="lipoamide_DH"/>
    <property type="match status" value="1"/>
</dbReference>
<feature type="domain" description="Pyridine nucleotide-disulphide oxidoreductase dimerisation" evidence="17">
    <location>
        <begin position="358"/>
        <end position="463"/>
    </location>
</feature>
<evidence type="ECO:0000256" key="10">
    <source>
        <dbReference type="ARBA" id="ARBA00023157"/>
    </source>
</evidence>
<dbReference type="GO" id="GO:0004148">
    <property type="term" value="F:dihydrolipoyl dehydrogenase (NADH) activity"/>
    <property type="evidence" value="ECO:0007669"/>
    <property type="project" value="UniProtKB-EC"/>
</dbReference>
<comment type="similarity">
    <text evidence="2 16">Belongs to the class-I pyridine nucleotide-disulfide oxidoreductase family.</text>
</comment>
<evidence type="ECO:0000256" key="13">
    <source>
        <dbReference type="PIRSR" id="PIRSR000350-2"/>
    </source>
</evidence>
<keyword evidence="8 16" id="KW-0560">Oxidoreductase</keyword>
<feature type="disulfide bond" description="Redox-active" evidence="15">
    <location>
        <begin position="39"/>
        <end position="44"/>
    </location>
</feature>
<feature type="domain" description="FAD/NAD(P)-binding" evidence="18">
    <location>
        <begin position="3"/>
        <end position="339"/>
    </location>
</feature>
<feature type="binding site" evidence="14">
    <location>
        <begin position="145"/>
        <end position="147"/>
    </location>
    <ligand>
        <name>FAD</name>
        <dbReference type="ChEBI" id="CHEBI:57692"/>
    </ligand>
</feature>
<comment type="catalytic activity">
    <reaction evidence="12 16">
        <text>N(6)-[(R)-dihydrolipoyl]-L-lysyl-[protein] + NAD(+) = N(6)-[(R)-lipoyl]-L-lysyl-[protein] + NADH + H(+)</text>
        <dbReference type="Rhea" id="RHEA:15045"/>
        <dbReference type="Rhea" id="RHEA-COMP:10474"/>
        <dbReference type="Rhea" id="RHEA-COMP:10475"/>
        <dbReference type="ChEBI" id="CHEBI:15378"/>
        <dbReference type="ChEBI" id="CHEBI:57540"/>
        <dbReference type="ChEBI" id="CHEBI:57945"/>
        <dbReference type="ChEBI" id="CHEBI:83099"/>
        <dbReference type="ChEBI" id="CHEBI:83100"/>
        <dbReference type="EC" id="1.8.1.4"/>
    </reaction>
</comment>
<dbReference type="Gene3D" id="3.50.50.60">
    <property type="entry name" value="FAD/NAD(P)-binding domain"/>
    <property type="match status" value="2"/>
</dbReference>
<dbReference type="SUPFAM" id="SSF51905">
    <property type="entry name" value="FAD/NAD(P)-binding domain"/>
    <property type="match status" value="1"/>
</dbReference>
<keyword evidence="14" id="KW-0547">Nucleotide-binding</keyword>
<keyword evidence="7 14" id="KW-0274">FAD</keyword>
<dbReference type="PANTHER" id="PTHR22912">
    <property type="entry name" value="DISULFIDE OXIDOREDUCTASE"/>
    <property type="match status" value="1"/>
</dbReference>
<evidence type="ECO:0000256" key="1">
    <source>
        <dbReference type="ARBA" id="ARBA00004496"/>
    </source>
</evidence>
<dbReference type="KEGG" id="dsa:Desal_3027"/>
<dbReference type="PRINTS" id="PR00411">
    <property type="entry name" value="PNDRDTASEI"/>
</dbReference>
<dbReference type="PRINTS" id="PR00368">
    <property type="entry name" value="FADPNR"/>
</dbReference>
<feature type="binding site" evidence="14">
    <location>
        <begin position="182"/>
        <end position="189"/>
    </location>
    <ligand>
        <name>NAD(+)</name>
        <dbReference type="ChEBI" id="CHEBI:57540"/>
    </ligand>
</feature>
<dbReference type="GO" id="GO:0050660">
    <property type="term" value="F:flavin adenine dinucleotide binding"/>
    <property type="evidence" value="ECO:0007669"/>
    <property type="project" value="InterPro"/>
</dbReference>
<accession>C6C0Y2</accession>
<dbReference type="InterPro" id="IPR004099">
    <property type="entry name" value="Pyr_nucl-diS_OxRdtase_dimer"/>
</dbReference>
<evidence type="ECO:0000259" key="18">
    <source>
        <dbReference type="Pfam" id="PF07992"/>
    </source>
</evidence>
<dbReference type="GO" id="GO:0005737">
    <property type="term" value="C:cytoplasm"/>
    <property type="evidence" value="ECO:0007669"/>
    <property type="project" value="UniProtKB-SubCell"/>
</dbReference>
<feature type="binding site" evidence="14">
    <location>
        <begin position="330"/>
        <end position="333"/>
    </location>
    <ligand>
        <name>FAD</name>
        <dbReference type="ChEBI" id="CHEBI:57692"/>
    </ligand>
</feature>
<keyword evidence="20" id="KW-1185">Reference proteome</keyword>
<dbReference type="InterPro" id="IPR001100">
    <property type="entry name" value="Pyr_nuc-diS_OxRdtase"/>
</dbReference>
<dbReference type="GO" id="GO:0006103">
    <property type="term" value="P:2-oxoglutarate metabolic process"/>
    <property type="evidence" value="ECO:0007669"/>
    <property type="project" value="TreeGrafter"/>
</dbReference>
<evidence type="ECO:0000256" key="3">
    <source>
        <dbReference type="ARBA" id="ARBA00012608"/>
    </source>
</evidence>
<dbReference type="Proteomes" id="UP000002601">
    <property type="component" value="Chromosome"/>
</dbReference>
<organism evidence="19 20">
    <name type="scientific">Maridesulfovibrio salexigens (strain ATCC 14822 / DSM 2638 / NCIMB 8403 / VKM B-1763)</name>
    <name type="common">Desulfovibrio salexigens</name>
    <dbReference type="NCBI Taxonomy" id="526222"/>
    <lineage>
        <taxon>Bacteria</taxon>
        <taxon>Pseudomonadati</taxon>
        <taxon>Thermodesulfobacteriota</taxon>
        <taxon>Desulfovibrionia</taxon>
        <taxon>Desulfovibrionales</taxon>
        <taxon>Desulfovibrionaceae</taxon>
        <taxon>Maridesulfovibrio</taxon>
    </lineage>
</organism>
<dbReference type="InterPro" id="IPR023753">
    <property type="entry name" value="FAD/NAD-binding_dom"/>
</dbReference>
<dbReference type="PROSITE" id="PS00076">
    <property type="entry name" value="PYRIDINE_REDOX_1"/>
    <property type="match status" value="1"/>
</dbReference>
<dbReference type="InterPro" id="IPR050151">
    <property type="entry name" value="Class-I_Pyr_Nuc-Dis_Oxidored"/>
</dbReference>
<dbReference type="Gene3D" id="3.30.390.30">
    <property type="match status" value="1"/>
</dbReference>
<dbReference type="Pfam" id="PF02852">
    <property type="entry name" value="Pyr_redox_dim"/>
    <property type="match status" value="1"/>
</dbReference>
<keyword evidence="10" id="KW-1015">Disulfide bond</keyword>
<dbReference type="eggNOG" id="COG1249">
    <property type="taxonomic scope" value="Bacteria"/>
</dbReference>
<evidence type="ECO:0000313" key="20">
    <source>
        <dbReference type="Proteomes" id="UP000002601"/>
    </source>
</evidence>
<evidence type="ECO:0000256" key="8">
    <source>
        <dbReference type="ARBA" id="ARBA00023002"/>
    </source>
</evidence>
<dbReference type="InterPro" id="IPR036188">
    <property type="entry name" value="FAD/NAD-bd_sf"/>
</dbReference>
<feature type="binding site" evidence="14">
    <location>
        <position position="205"/>
    </location>
    <ligand>
        <name>NAD(+)</name>
        <dbReference type="ChEBI" id="CHEBI:57540"/>
    </ligand>
</feature>
<feature type="active site" description="Proton acceptor" evidence="13">
    <location>
        <position position="456"/>
    </location>
</feature>
<dbReference type="PIRSF" id="PIRSF000350">
    <property type="entry name" value="Mercury_reductase_MerA"/>
    <property type="match status" value="1"/>
</dbReference>
<dbReference type="STRING" id="526222.Desal_3027"/>
<keyword evidence="9 14" id="KW-0520">NAD</keyword>
<feature type="binding site" evidence="14">
    <location>
        <position position="48"/>
    </location>
    <ligand>
        <name>FAD</name>
        <dbReference type="ChEBI" id="CHEBI:57692"/>
    </ligand>
</feature>
<feature type="binding site" evidence="14">
    <location>
        <position position="281"/>
    </location>
    <ligand>
        <name>NAD(+)</name>
        <dbReference type="ChEBI" id="CHEBI:57540"/>
    </ligand>
</feature>
<evidence type="ECO:0000256" key="12">
    <source>
        <dbReference type="ARBA" id="ARBA00049187"/>
    </source>
</evidence>
<evidence type="ECO:0000256" key="15">
    <source>
        <dbReference type="PIRSR" id="PIRSR000350-4"/>
    </source>
</evidence>
<evidence type="ECO:0000256" key="11">
    <source>
        <dbReference type="ARBA" id="ARBA00023284"/>
    </source>
</evidence>
<name>C6C0Y2_MARSD</name>
<dbReference type="EMBL" id="CP001649">
    <property type="protein sequence ID" value="ACS81079.1"/>
    <property type="molecule type" value="Genomic_DNA"/>
</dbReference>
<evidence type="ECO:0000256" key="7">
    <source>
        <dbReference type="ARBA" id="ARBA00022827"/>
    </source>
</evidence>
<dbReference type="SUPFAM" id="SSF55424">
    <property type="entry name" value="FAD/NAD-linked reductases, dimerisation (C-terminal) domain"/>
    <property type="match status" value="1"/>
</dbReference>
<gene>
    <name evidence="19" type="ordered locus">Desal_3027</name>
</gene>
<evidence type="ECO:0000313" key="19">
    <source>
        <dbReference type="EMBL" id="ACS81079.1"/>
    </source>
</evidence>
<dbReference type="RefSeq" id="WP_015852895.1">
    <property type="nucleotide sequence ID" value="NC_012881.1"/>
</dbReference>
<dbReference type="InterPro" id="IPR012999">
    <property type="entry name" value="Pyr_OxRdtase_I_AS"/>
</dbReference>
<dbReference type="InterPro" id="IPR006258">
    <property type="entry name" value="Lipoamide_DH"/>
</dbReference>
<dbReference type="Pfam" id="PF07992">
    <property type="entry name" value="Pyr_redox_2"/>
    <property type="match status" value="1"/>
</dbReference>
<dbReference type="AlphaFoldDB" id="C6C0Y2"/>
<comment type="subcellular location">
    <subcellularLocation>
        <location evidence="1">Cytoplasm</location>
    </subcellularLocation>
</comment>
<evidence type="ECO:0000259" key="17">
    <source>
        <dbReference type="Pfam" id="PF02852"/>
    </source>
</evidence>
<keyword evidence="11 16" id="KW-0676">Redox-active center</keyword>
<comment type="miscellaneous">
    <text evidence="16">The active site is a redox-active disulfide bond.</text>
</comment>
<keyword evidence="5" id="KW-0963">Cytoplasm</keyword>
<feature type="binding site" evidence="14">
    <location>
        <position position="322"/>
    </location>
    <ligand>
        <name>FAD</name>
        <dbReference type="ChEBI" id="CHEBI:57692"/>
    </ligand>
</feature>
<dbReference type="OrthoDB" id="9786429at2"/>
<dbReference type="EC" id="1.8.1.4" evidence="3 16"/>
<evidence type="ECO:0000256" key="5">
    <source>
        <dbReference type="ARBA" id="ARBA00022490"/>
    </source>
</evidence>
<evidence type="ECO:0000256" key="6">
    <source>
        <dbReference type="ARBA" id="ARBA00022630"/>
    </source>
</evidence>
<protein>
    <recommendedName>
        <fullName evidence="4 16">Dihydrolipoyl dehydrogenase</fullName>
        <ecNumber evidence="3 16">1.8.1.4</ecNumber>
    </recommendedName>
</protein>
<proteinExistence type="inferred from homology"/>
<dbReference type="PANTHER" id="PTHR22912:SF217">
    <property type="entry name" value="DIHYDROLIPOYL DEHYDROGENASE"/>
    <property type="match status" value="1"/>
</dbReference>
<reference evidence="19 20" key="1">
    <citation type="submission" date="2009-06" db="EMBL/GenBank/DDBJ databases">
        <title>Complete sequence of Desulfovibrio salexigens DSM 2638.</title>
        <authorList>
            <consortium name="US DOE Joint Genome Institute"/>
            <person name="Lucas S."/>
            <person name="Copeland A."/>
            <person name="Lapidus A."/>
            <person name="Glavina del Rio T."/>
            <person name="Tice H."/>
            <person name="Bruce D."/>
            <person name="Goodwin L."/>
            <person name="Pitluck S."/>
            <person name="Munk A.C."/>
            <person name="Brettin T."/>
            <person name="Detter J.C."/>
            <person name="Han C."/>
            <person name="Tapia R."/>
            <person name="Larimer F."/>
            <person name="Land M."/>
            <person name="Hauser L."/>
            <person name="Kyrpides N."/>
            <person name="Anderson I."/>
            <person name="Wall J.D."/>
            <person name="Arkin A.P."/>
            <person name="Dehal P."/>
            <person name="Chivian D."/>
            <person name="Giles B."/>
            <person name="Hazen T.C."/>
        </authorList>
    </citation>
    <scope>NUCLEOTIDE SEQUENCE [LARGE SCALE GENOMIC DNA]</scope>
    <source>
        <strain evidence="20">ATCC 14822 / DSM 2638 / NCIMB 8403 / VKM B-1763</strain>
    </source>
</reference>
<dbReference type="HOGENOM" id="CLU_016755_0_3_7"/>
<evidence type="ECO:0000256" key="14">
    <source>
        <dbReference type="PIRSR" id="PIRSR000350-3"/>
    </source>
</evidence>
<keyword evidence="6 16" id="KW-0285">Flavoprotein</keyword>